<evidence type="ECO:0000256" key="4">
    <source>
        <dbReference type="ARBA" id="ARBA00023242"/>
    </source>
</evidence>
<keyword evidence="2" id="KW-0238">DNA-binding</keyword>
<dbReference type="Proteomes" id="UP001465668">
    <property type="component" value="Unassembled WGS sequence"/>
</dbReference>
<evidence type="ECO:0000256" key="1">
    <source>
        <dbReference type="ARBA" id="ARBA00023015"/>
    </source>
</evidence>
<protein>
    <submittedName>
        <fullName evidence="5">Zn(2)-C6 fungal-type domain-containing protein</fullName>
    </submittedName>
</protein>
<organism evidence="5 6">
    <name type="scientific">Seiridium cardinale</name>
    <dbReference type="NCBI Taxonomy" id="138064"/>
    <lineage>
        <taxon>Eukaryota</taxon>
        <taxon>Fungi</taxon>
        <taxon>Dikarya</taxon>
        <taxon>Ascomycota</taxon>
        <taxon>Pezizomycotina</taxon>
        <taxon>Sordariomycetes</taxon>
        <taxon>Xylariomycetidae</taxon>
        <taxon>Amphisphaeriales</taxon>
        <taxon>Sporocadaceae</taxon>
        <taxon>Seiridium</taxon>
    </lineage>
</organism>
<evidence type="ECO:0000313" key="5">
    <source>
        <dbReference type="EMBL" id="KAK9773994.1"/>
    </source>
</evidence>
<accession>A0ABR2XJX8</accession>
<keyword evidence="4" id="KW-0539">Nucleus</keyword>
<sequence>MTRIAVVQPTTHTQISLSDKVDAWPVETDISSMVMPKRVIADALIECYEQRVYPLFPVLHLPTFRSTYENLWKSQEQHRFETTAAEATFHATLNIAFALGCLNNSSIEPRLKIEAADGFYRRARAIMPLDAIDFPTLEVVQYLVITVNYLLDAFVVTCKLFKVIDEAHTVDYGSSTQSYRLLELSEVLQLNEKIDRIEDNLPPHLRPGVNFELYIPRDEIFKLQADAIMIRILHLRLLLLRPTILAAARQSLMLSTSSPPPKRMERAVREEVSAVCIQGAISVINILHMNLHSQSHVMGSIALFVTLSAATVIVAASLVPGLEVNLDHDGGGPYRETVTKALVVLEGHRSQVEGMPGAKEQLEKFIETANLARSQRASVNLPLSTVPNAEDQQFPIAVEDLTGIDFSDPLWHFQWGDTTPIFDIPGPIQ</sequence>
<comment type="caution">
    <text evidence="5">The sequence shown here is derived from an EMBL/GenBank/DDBJ whole genome shotgun (WGS) entry which is preliminary data.</text>
</comment>
<dbReference type="EMBL" id="JARVKM010000045">
    <property type="protein sequence ID" value="KAK9773994.1"/>
    <property type="molecule type" value="Genomic_DNA"/>
</dbReference>
<evidence type="ECO:0000313" key="6">
    <source>
        <dbReference type="Proteomes" id="UP001465668"/>
    </source>
</evidence>
<dbReference type="CDD" id="cd12148">
    <property type="entry name" value="fungal_TF_MHR"/>
    <property type="match status" value="1"/>
</dbReference>
<keyword evidence="6" id="KW-1185">Reference proteome</keyword>
<evidence type="ECO:0000256" key="2">
    <source>
        <dbReference type="ARBA" id="ARBA00023125"/>
    </source>
</evidence>
<evidence type="ECO:0000256" key="3">
    <source>
        <dbReference type="ARBA" id="ARBA00023163"/>
    </source>
</evidence>
<keyword evidence="3" id="KW-0804">Transcription</keyword>
<dbReference type="PANTHER" id="PTHR47424">
    <property type="entry name" value="REGULATORY PROTEIN GAL4"/>
    <property type="match status" value="1"/>
</dbReference>
<gene>
    <name evidence="5" type="ORF">SCAR479_09334</name>
</gene>
<name>A0ABR2XJX8_9PEZI</name>
<dbReference type="PANTHER" id="PTHR47424:SF3">
    <property type="entry name" value="REGULATORY PROTEIN GAL4"/>
    <property type="match status" value="1"/>
</dbReference>
<proteinExistence type="predicted"/>
<reference evidence="5 6" key="1">
    <citation type="submission" date="2024-02" db="EMBL/GenBank/DDBJ databases">
        <title>First draft genome assembly of two strains of Seiridium cardinale.</title>
        <authorList>
            <person name="Emiliani G."/>
            <person name="Scali E."/>
        </authorList>
    </citation>
    <scope>NUCLEOTIDE SEQUENCE [LARGE SCALE GENOMIC DNA]</scope>
    <source>
        <strain evidence="5 6">BM-138-000479</strain>
    </source>
</reference>
<keyword evidence="1" id="KW-0805">Transcription regulation</keyword>
<dbReference type="InterPro" id="IPR051127">
    <property type="entry name" value="Fungal_SecMet_Regulators"/>
</dbReference>